<reference evidence="2" key="1">
    <citation type="journal article" date="2019" name="Int. J. Syst. Evol. Microbiol.">
        <title>The Global Catalogue of Microorganisms (GCM) 10K type strain sequencing project: providing services to taxonomists for standard genome sequencing and annotation.</title>
        <authorList>
            <consortium name="The Broad Institute Genomics Platform"/>
            <consortium name="The Broad Institute Genome Sequencing Center for Infectious Disease"/>
            <person name="Wu L."/>
            <person name="Ma J."/>
        </authorList>
    </citation>
    <scope>NUCLEOTIDE SEQUENCE [LARGE SCALE GENOMIC DNA]</scope>
    <source>
        <strain evidence="2">CGMCC 1.15043</strain>
    </source>
</reference>
<keyword evidence="2" id="KW-1185">Reference proteome</keyword>
<name>A0ABQ1ETT6_9BACL</name>
<protein>
    <submittedName>
        <fullName evidence="1">Uncharacterized protein</fullName>
    </submittedName>
</protein>
<organism evidence="1 2">
    <name type="scientific">Paenibacillus marchantiophytorum</name>
    <dbReference type="NCBI Taxonomy" id="1619310"/>
    <lineage>
        <taxon>Bacteria</taxon>
        <taxon>Bacillati</taxon>
        <taxon>Bacillota</taxon>
        <taxon>Bacilli</taxon>
        <taxon>Bacillales</taxon>
        <taxon>Paenibacillaceae</taxon>
        <taxon>Paenibacillus</taxon>
    </lineage>
</organism>
<accession>A0ABQ1ETT6</accession>
<dbReference type="Proteomes" id="UP000615455">
    <property type="component" value="Unassembled WGS sequence"/>
</dbReference>
<evidence type="ECO:0000313" key="1">
    <source>
        <dbReference type="EMBL" id="GFZ86973.1"/>
    </source>
</evidence>
<gene>
    <name evidence="1" type="ORF">GCM10008018_36390</name>
</gene>
<sequence>MGHQIRWPILLIYVLLILFLLLQDAVIELVKTVPREYYESIGLGEAYTQQVARETMEDHS</sequence>
<comment type="caution">
    <text evidence="1">The sequence shown here is derived from an EMBL/GenBank/DDBJ whole genome shotgun (WGS) entry which is preliminary data.</text>
</comment>
<evidence type="ECO:0000313" key="2">
    <source>
        <dbReference type="Proteomes" id="UP000615455"/>
    </source>
</evidence>
<dbReference type="EMBL" id="BMHE01000018">
    <property type="protein sequence ID" value="GFZ86973.1"/>
    <property type="molecule type" value="Genomic_DNA"/>
</dbReference>
<proteinExistence type="predicted"/>